<accession>T0HGG6</accession>
<comment type="caution">
    <text evidence="1">The sequence shown here is derived from an EMBL/GenBank/DDBJ whole genome shotgun (WGS) entry which is preliminary data.</text>
</comment>
<evidence type="ECO:0000313" key="2">
    <source>
        <dbReference type="Proteomes" id="UP000015524"/>
    </source>
</evidence>
<dbReference type="AlphaFoldDB" id="T0HGG6"/>
<dbReference type="RefSeq" id="WP_021246091.1">
    <property type="nucleotide sequence ID" value="NZ_ATIB01000081.1"/>
</dbReference>
<proteinExistence type="predicted"/>
<evidence type="ECO:0000313" key="1">
    <source>
        <dbReference type="EMBL" id="EQA98489.1"/>
    </source>
</evidence>
<protein>
    <submittedName>
        <fullName evidence="1">Uncharacterized protein</fullName>
    </submittedName>
</protein>
<organism evidence="1 2">
    <name type="scientific">Sphingobium baderi LL03</name>
    <dbReference type="NCBI Taxonomy" id="1114964"/>
    <lineage>
        <taxon>Bacteria</taxon>
        <taxon>Pseudomonadati</taxon>
        <taxon>Pseudomonadota</taxon>
        <taxon>Alphaproteobacteria</taxon>
        <taxon>Sphingomonadales</taxon>
        <taxon>Sphingomonadaceae</taxon>
        <taxon>Sphingobium</taxon>
    </lineage>
</organism>
<reference evidence="1 2" key="1">
    <citation type="journal article" date="2013" name="Genome Announc.">
        <title>Draft Genome Sequence of a Hexachlorocyclohexane-Degrading Bacterium, Sphingobium baderi Strain LL03T.</title>
        <authorList>
            <person name="Kaur J."/>
            <person name="Verma H."/>
            <person name="Tripathi C."/>
            <person name="Khurana J.P."/>
            <person name="Lal R."/>
        </authorList>
    </citation>
    <scope>NUCLEOTIDE SEQUENCE [LARGE SCALE GENOMIC DNA]</scope>
    <source>
        <strain evidence="1 2">LL03</strain>
    </source>
</reference>
<dbReference type="PATRIC" id="fig|1114964.3.peg.3444"/>
<gene>
    <name evidence="1" type="ORF">L485_17555</name>
</gene>
<keyword evidence="2" id="KW-1185">Reference proteome</keyword>
<dbReference type="EMBL" id="ATIB01000081">
    <property type="protein sequence ID" value="EQA98489.1"/>
    <property type="molecule type" value="Genomic_DNA"/>
</dbReference>
<sequence length="51" mass="5708">METMRHSLFDLTGGVARFWSAGQAIKHNPEAIEMRRQGTSLRRIRGVAPGI</sequence>
<dbReference type="Proteomes" id="UP000015524">
    <property type="component" value="Unassembled WGS sequence"/>
</dbReference>
<name>T0HGG6_9SPHN</name>